<keyword evidence="6" id="KW-1185">Reference proteome</keyword>
<dbReference type="PROSITE" id="PS50110">
    <property type="entry name" value="RESPONSE_REGULATORY"/>
    <property type="match status" value="1"/>
</dbReference>
<dbReference type="PATRIC" id="fig|1225564.3.peg.5776"/>
<evidence type="ECO:0000259" key="4">
    <source>
        <dbReference type="PROSITE" id="PS50110"/>
    </source>
</evidence>
<dbReference type="GO" id="GO:0016301">
    <property type="term" value="F:kinase activity"/>
    <property type="evidence" value="ECO:0007669"/>
    <property type="project" value="UniProtKB-KW"/>
</dbReference>
<proteinExistence type="predicted"/>
<dbReference type="Pfam" id="PF00072">
    <property type="entry name" value="Response_reg"/>
    <property type="match status" value="1"/>
</dbReference>
<gene>
    <name evidence="5" type="ORF">AA309_22030</name>
</gene>
<sequence length="121" mass="13399">MSKRILIVEDTEDNRRILRDLLTNAGFEICEAHDGQAAITAAAEFRPDLILMDIQLPILDGYEAIRHIKANPSIQPPPIIAVTSYALSGDEEKAWAAGCDGYIAKPFSPRQILAKVRELLE</sequence>
<feature type="domain" description="Response regulatory" evidence="4">
    <location>
        <begin position="4"/>
        <end position="120"/>
    </location>
</feature>
<evidence type="ECO:0000313" key="6">
    <source>
        <dbReference type="Proteomes" id="UP000035489"/>
    </source>
</evidence>
<feature type="modified residue" description="4-aspartylphosphate" evidence="3">
    <location>
        <position position="53"/>
    </location>
</feature>
<dbReference type="InterPro" id="IPR001789">
    <property type="entry name" value="Sig_transdc_resp-reg_receiver"/>
</dbReference>
<organism evidence="5 6">
    <name type="scientific">Microvirga vignae</name>
    <dbReference type="NCBI Taxonomy" id="1225564"/>
    <lineage>
        <taxon>Bacteria</taxon>
        <taxon>Pseudomonadati</taxon>
        <taxon>Pseudomonadota</taxon>
        <taxon>Alphaproteobacteria</taxon>
        <taxon>Hyphomicrobiales</taxon>
        <taxon>Methylobacteriaceae</taxon>
        <taxon>Microvirga</taxon>
    </lineage>
</organism>
<keyword evidence="2" id="KW-0902">Two-component regulatory system</keyword>
<evidence type="ECO:0000256" key="2">
    <source>
        <dbReference type="ARBA" id="ARBA00023012"/>
    </source>
</evidence>
<evidence type="ECO:0000256" key="3">
    <source>
        <dbReference type="PROSITE-ProRule" id="PRU00169"/>
    </source>
</evidence>
<dbReference type="PANTHER" id="PTHR45339:SF1">
    <property type="entry name" value="HYBRID SIGNAL TRANSDUCTION HISTIDINE KINASE J"/>
    <property type="match status" value="1"/>
</dbReference>
<dbReference type="OrthoDB" id="9801602at2"/>
<dbReference type="SUPFAM" id="SSF52172">
    <property type="entry name" value="CheY-like"/>
    <property type="match status" value="1"/>
</dbReference>
<evidence type="ECO:0000313" key="5">
    <source>
        <dbReference type="EMBL" id="KLK91131.1"/>
    </source>
</evidence>
<dbReference type="GO" id="GO:0000160">
    <property type="term" value="P:phosphorelay signal transduction system"/>
    <property type="evidence" value="ECO:0007669"/>
    <property type="project" value="UniProtKB-KW"/>
</dbReference>
<dbReference type="Proteomes" id="UP000035489">
    <property type="component" value="Unassembled WGS sequence"/>
</dbReference>
<name>A0A0H1R8F4_9HYPH</name>
<reference evidence="5 6" key="1">
    <citation type="submission" date="2015-05" db="EMBL/GenBank/DDBJ databases">
        <title>Draft genome sequence of Microvirga vignae strain BR3299, a novel nitrogen fixing bacteria isolated from Brazil semi-aired region.</title>
        <authorList>
            <person name="Zilli J.E."/>
            <person name="Passos S.R."/>
            <person name="Leite J."/>
            <person name="Baldani J.I."/>
            <person name="Xavier G.R."/>
            <person name="Rumjaneck N.G."/>
            <person name="Simoes-Araujo J.L."/>
        </authorList>
    </citation>
    <scope>NUCLEOTIDE SEQUENCE [LARGE SCALE GENOMIC DNA]</scope>
    <source>
        <strain evidence="5 6">BR3299</strain>
    </source>
</reference>
<keyword evidence="5" id="KW-0418">Kinase</keyword>
<comment type="caution">
    <text evidence="5">The sequence shown here is derived from an EMBL/GenBank/DDBJ whole genome shotgun (WGS) entry which is preliminary data.</text>
</comment>
<dbReference type="PANTHER" id="PTHR45339">
    <property type="entry name" value="HYBRID SIGNAL TRANSDUCTION HISTIDINE KINASE J"/>
    <property type="match status" value="1"/>
</dbReference>
<dbReference type="InterPro" id="IPR011006">
    <property type="entry name" value="CheY-like_superfamily"/>
</dbReference>
<dbReference type="STRING" id="1225564.AA309_22030"/>
<dbReference type="SMART" id="SM00448">
    <property type="entry name" value="REC"/>
    <property type="match status" value="1"/>
</dbReference>
<dbReference type="AlphaFoldDB" id="A0A0H1R8F4"/>
<accession>A0A0H1R8F4</accession>
<dbReference type="Gene3D" id="3.40.50.2300">
    <property type="match status" value="1"/>
</dbReference>
<protein>
    <submittedName>
        <fullName evidence="5">Histidine kinase</fullName>
    </submittedName>
</protein>
<dbReference type="EMBL" id="LCYG01000060">
    <property type="protein sequence ID" value="KLK91131.1"/>
    <property type="molecule type" value="Genomic_DNA"/>
</dbReference>
<evidence type="ECO:0000256" key="1">
    <source>
        <dbReference type="ARBA" id="ARBA00022553"/>
    </source>
</evidence>
<keyword evidence="5" id="KW-0808">Transferase</keyword>
<dbReference type="RefSeq" id="WP_047191171.1">
    <property type="nucleotide sequence ID" value="NZ_LCYG01000060.1"/>
</dbReference>
<keyword evidence="1 3" id="KW-0597">Phosphoprotein</keyword>